<evidence type="ECO:0000313" key="3">
    <source>
        <dbReference type="Proteomes" id="UP000289856"/>
    </source>
</evidence>
<accession>A0A3T1D2W1</accession>
<gene>
    <name evidence="2" type="ORF">KCTCHS21_17440</name>
</gene>
<evidence type="ECO:0000259" key="1">
    <source>
        <dbReference type="Pfam" id="PF13476"/>
    </source>
</evidence>
<feature type="domain" description="Rad50/SbcC-type AAA" evidence="1">
    <location>
        <begin position="6"/>
        <end position="274"/>
    </location>
</feature>
<dbReference type="AlphaFoldDB" id="A0A3T1D2W1"/>
<sequence>MIKINKLEIENVKRVKAVKIEPTASGLTIVGGRNNQGKTSVLDSIAWGLGGNKYRPSQPDREGSVVPPFLSITLSNGLVVERKGKNSDLKVIDPNGVKGGQQLLDSFVEELAIDLPKFMSAKSGEKANILLRIIGVGQQLHELEVKEQEIYNRRHTIGQIADQKAKFAKEQTYFPDAPKEPVSASELIQQQQGILARNGENHRKRQQLLQIKTLYGSLSEEIVHLKEKLQAAEARFEQTAYDLEIAKKDSLELQDESTAELESNIRQIDEINRKVRANLDKDKAETDASDYRVQYDQLTAAINDIRTQKTDLLTNANLPLEGLSVAEGELIYHGKKWDNMSGSDQLKVSTAIVRKLKPNCGFILLDKLEQMDLETLKEFGQWLEQEGLQAIATRVSTGEECSIIIEDGYVAGQEDIQLQKPPGEIDPGPSWKVGEF</sequence>
<dbReference type="Gene3D" id="3.40.50.300">
    <property type="entry name" value="P-loop containing nucleotide triphosphate hydrolases"/>
    <property type="match status" value="1"/>
</dbReference>
<dbReference type="KEGG" id="cohn:KCTCHS21_17440"/>
<dbReference type="Proteomes" id="UP000289856">
    <property type="component" value="Chromosome"/>
</dbReference>
<dbReference type="GO" id="GO:0016887">
    <property type="term" value="F:ATP hydrolysis activity"/>
    <property type="evidence" value="ECO:0007669"/>
    <property type="project" value="InterPro"/>
</dbReference>
<proteinExistence type="predicted"/>
<dbReference type="Pfam" id="PF13476">
    <property type="entry name" value="AAA_23"/>
    <property type="match status" value="1"/>
</dbReference>
<name>A0A3T1D2W1_9BACL</name>
<keyword evidence="3" id="KW-1185">Reference proteome</keyword>
<dbReference type="OrthoDB" id="9791904at2"/>
<evidence type="ECO:0000313" key="2">
    <source>
        <dbReference type="EMBL" id="BBI32345.1"/>
    </source>
</evidence>
<dbReference type="RefSeq" id="WP_130606803.1">
    <property type="nucleotide sequence ID" value="NZ_AP019400.1"/>
</dbReference>
<protein>
    <recommendedName>
        <fullName evidence="1">Rad50/SbcC-type AAA domain-containing protein</fullName>
    </recommendedName>
</protein>
<dbReference type="SUPFAM" id="SSF52540">
    <property type="entry name" value="P-loop containing nucleoside triphosphate hydrolases"/>
    <property type="match status" value="1"/>
</dbReference>
<dbReference type="GO" id="GO:0006302">
    <property type="term" value="P:double-strand break repair"/>
    <property type="evidence" value="ECO:0007669"/>
    <property type="project" value="InterPro"/>
</dbReference>
<organism evidence="2 3">
    <name type="scientific">Cohnella abietis</name>
    <dbReference type="NCBI Taxonomy" id="2507935"/>
    <lineage>
        <taxon>Bacteria</taxon>
        <taxon>Bacillati</taxon>
        <taxon>Bacillota</taxon>
        <taxon>Bacilli</taxon>
        <taxon>Bacillales</taxon>
        <taxon>Paenibacillaceae</taxon>
        <taxon>Cohnella</taxon>
    </lineage>
</organism>
<reference evidence="2 3" key="1">
    <citation type="submission" date="2019-01" db="EMBL/GenBank/DDBJ databases">
        <title>Complete genome sequence of Cohnella hallensis HS21 isolated from Korean fir (Abies koreana) rhizospheric soil.</title>
        <authorList>
            <person name="Jiang L."/>
            <person name="Kang S.W."/>
            <person name="Kim S."/>
            <person name="Jung J."/>
            <person name="Kim C.Y."/>
            <person name="Kim D.H."/>
            <person name="Kim S.W."/>
            <person name="Lee J."/>
        </authorList>
    </citation>
    <scope>NUCLEOTIDE SEQUENCE [LARGE SCALE GENOMIC DNA]</scope>
    <source>
        <strain evidence="2 3">HS21</strain>
    </source>
</reference>
<dbReference type="InterPro" id="IPR038729">
    <property type="entry name" value="Rad50/SbcC_AAA"/>
</dbReference>
<dbReference type="EMBL" id="AP019400">
    <property type="protein sequence ID" value="BBI32345.1"/>
    <property type="molecule type" value="Genomic_DNA"/>
</dbReference>
<dbReference type="InterPro" id="IPR027417">
    <property type="entry name" value="P-loop_NTPase"/>
</dbReference>